<sequence>MPTIPLTFSSHSPCVRVICFVLLQYQVLKSLTTRSTTARTTVVSLPRTGLPLPLSTRTFRPRTVTCPHRANETTASSTRRRWRQRVTATVVRTRQASRKTMEERWSILDT</sequence>
<accession>A0A8D8VKK0</accession>
<feature type="compositionally biased region" description="Low complexity" evidence="1">
    <location>
        <begin position="85"/>
        <end position="94"/>
    </location>
</feature>
<dbReference type="EMBL" id="HBUF01058079">
    <property type="protein sequence ID" value="CAG6624763.1"/>
    <property type="molecule type" value="Transcribed_RNA"/>
</dbReference>
<dbReference type="EMBL" id="HBUF01365126">
    <property type="protein sequence ID" value="CAG6723144.1"/>
    <property type="molecule type" value="Transcribed_RNA"/>
</dbReference>
<evidence type="ECO:0000313" key="2">
    <source>
        <dbReference type="EMBL" id="CAG6723147.1"/>
    </source>
</evidence>
<name>A0A8D8VKK0_9HEMI</name>
<dbReference type="EMBL" id="HBUF01365131">
    <property type="protein sequence ID" value="CAG6723158.1"/>
    <property type="molecule type" value="Transcribed_RNA"/>
</dbReference>
<dbReference type="EMBL" id="HBUF01365128">
    <property type="protein sequence ID" value="CAG6723149.1"/>
    <property type="molecule type" value="Transcribed_RNA"/>
</dbReference>
<feature type="region of interest" description="Disordered" evidence="1">
    <location>
        <begin position="70"/>
        <end position="95"/>
    </location>
</feature>
<dbReference type="EMBL" id="HBUF01365130">
    <property type="protein sequence ID" value="CAG6723155.1"/>
    <property type="molecule type" value="Transcribed_RNA"/>
</dbReference>
<evidence type="ECO:0000256" key="1">
    <source>
        <dbReference type="SAM" id="MobiDB-lite"/>
    </source>
</evidence>
<reference evidence="2" key="1">
    <citation type="submission" date="2021-05" db="EMBL/GenBank/DDBJ databases">
        <authorList>
            <person name="Alioto T."/>
            <person name="Alioto T."/>
            <person name="Gomez Garrido J."/>
        </authorList>
    </citation>
    <scope>NUCLEOTIDE SEQUENCE</scope>
</reference>
<proteinExistence type="predicted"/>
<organism evidence="2">
    <name type="scientific">Cacopsylla melanoneura</name>
    <dbReference type="NCBI Taxonomy" id="428564"/>
    <lineage>
        <taxon>Eukaryota</taxon>
        <taxon>Metazoa</taxon>
        <taxon>Ecdysozoa</taxon>
        <taxon>Arthropoda</taxon>
        <taxon>Hexapoda</taxon>
        <taxon>Insecta</taxon>
        <taxon>Pterygota</taxon>
        <taxon>Neoptera</taxon>
        <taxon>Paraneoptera</taxon>
        <taxon>Hemiptera</taxon>
        <taxon>Sternorrhyncha</taxon>
        <taxon>Psylloidea</taxon>
        <taxon>Psyllidae</taxon>
        <taxon>Psyllinae</taxon>
        <taxon>Cacopsylla</taxon>
    </lineage>
</organism>
<dbReference type="EMBL" id="HBUF01058078">
    <property type="protein sequence ID" value="CAG6624760.1"/>
    <property type="molecule type" value="Transcribed_RNA"/>
</dbReference>
<dbReference type="EMBL" id="HBUF01365127">
    <property type="protein sequence ID" value="CAG6723147.1"/>
    <property type="molecule type" value="Transcribed_RNA"/>
</dbReference>
<dbReference type="EMBL" id="HBUF01365132">
    <property type="protein sequence ID" value="CAG6723160.1"/>
    <property type="molecule type" value="Transcribed_RNA"/>
</dbReference>
<dbReference type="AlphaFoldDB" id="A0A8D8VKK0"/>
<protein>
    <submittedName>
        <fullName evidence="2">Uncharacterized protein</fullName>
    </submittedName>
</protein>